<reference evidence="2 3" key="1">
    <citation type="journal article" date="2020" name="BMC Genomics">
        <title>Intraspecific diversification of the crop wild relative Brassica cretica Lam. using demographic model selection.</title>
        <authorList>
            <person name="Kioukis A."/>
            <person name="Michalopoulou V.A."/>
            <person name="Briers L."/>
            <person name="Pirintsos S."/>
            <person name="Studholme D.J."/>
            <person name="Pavlidis P."/>
            <person name="Sarris P.F."/>
        </authorList>
    </citation>
    <scope>NUCLEOTIDE SEQUENCE [LARGE SCALE GENOMIC DNA]</scope>
    <source>
        <strain evidence="3">cv. PFS-1207/04</strain>
    </source>
</reference>
<proteinExistence type="predicted"/>
<keyword evidence="1" id="KW-0812">Transmembrane</keyword>
<accession>A0ABQ7ED73</accession>
<keyword evidence="1" id="KW-1133">Transmembrane helix</keyword>
<evidence type="ECO:0000256" key="1">
    <source>
        <dbReference type="SAM" id="Phobius"/>
    </source>
</evidence>
<keyword evidence="3" id="KW-1185">Reference proteome</keyword>
<feature type="transmembrane region" description="Helical" evidence="1">
    <location>
        <begin position="12"/>
        <end position="33"/>
    </location>
</feature>
<gene>
    <name evidence="2" type="ORF">DY000_02022779</name>
</gene>
<evidence type="ECO:0000313" key="3">
    <source>
        <dbReference type="Proteomes" id="UP000266723"/>
    </source>
</evidence>
<evidence type="ECO:0000313" key="2">
    <source>
        <dbReference type="EMBL" id="KAF3595022.1"/>
    </source>
</evidence>
<sequence>MFDENCDHLWTHLCIFILRFGFRFVLTIFFWVYTGLVELYTELYTVESSSPRRRHSSLPRLTVRSAVTSVGYREATVPGAFRLHQFILSGDSLLVSKSGRKTMIMSLRREGMPSPSLSNLMVSPCFKEWLYIFYYYIDVDYMENRRYDERSDYAGGLKAGRRLSSGTSSSNKNHKLESFLHSLSRTHPLFSSISPPSCLPVSPNFIPSNPPPPRRRHSSLPRLTVRSAVISVGYREATVPGEFQLHRKTMIMSLRREGMPSPSLSNLMVSPCFKLWLYIFYYYRDVDYMDNRRYDERSDYAGGLKAGRRLSSGTSSSNKGDKEDVCVCVQGDEDDVNVI</sequence>
<name>A0ABQ7ED73_BRACR</name>
<dbReference type="EMBL" id="QGKV02000299">
    <property type="protein sequence ID" value="KAF3595022.1"/>
    <property type="molecule type" value="Genomic_DNA"/>
</dbReference>
<dbReference type="Proteomes" id="UP000266723">
    <property type="component" value="Unassembled WGS sequence"/>
</dbReference>
<organism evidence="2 3">
    <name type="scientific">Brassica cretica</name>
    <name type="common">Mustard</name>
    <dbReference type="NCBI Taxonomy" id="69181"/>
    <lineage>
        <taxon>Eukaryota</taxon>
        <taxon>Viridiplantae</taxon>
        <taxon>Streptophyta</taxon>
        <taxon>Embryophyta</taxon>
        <taxon>Tracheophyta</taxon>
        <taxon>Spermatophyta</taxon>
        <taxon>Magnoliopsida</taxon>
        <taxon>eudicotyledons</taxon>
        <taxon>Gunneridae</taxon>
        <taxon>Pentapetalae</taxon>
        <taxon>rosids</taxon>
        <taxon>malvids</taxon>
        <taxon>Brassicales</taxon>
        <taxon>Brassicaceae</taxon>
        <taxon>Brassiceae</taxon>
        <taxon>Brassica</taxon>
    </lineage>
</organism>
<protein>
    <submittedName>
        <fullName evidence="2">Uncharacterized protein</fullName>
    </submittedName>
</protein>
<keyword evidence="1" id="KW-0472">Membrane</keyword>
<comment type="caution">
    <text evidence="2">The sequence shown here is derived from an EMBL/GenBank/DDBJ whole genome shotgun (WGS) entry which is preliminary data.</text>
</comment>